<dbReference type="InterPro" id="IPR036761">
    <property type="entry name" value="TTHA0802/YceI-like_sf"/>
</dbReference>
<evidence type="ECO:0000313" key="2">
    <source>
        <dbReference type="EMBL" id="MBC8770587.1"/>
    </source>
</evidence>
<evidence type="ECO:0000313" key="3">
    <source>
        <dbReference type="Proteomes" id="UP000618952"/>
    </source>
</evidence>
<protein>
    <submittedName>
        <fullName evidence="2">YceI family protein</fullName>
    </submittedName>
</protein>
<dbReference type="EMBL" id="JACLHY010000043">
    <property type="protein sequence ID" value="MBC8770587.1"/>
    <property type="molecule type" value="Genomic_DNA"/>
</dbReference>
<name>A0ABR7QTR6_9FLAO</name>
<dbReference type="PANTHER" id="PTHR34406">
    <property type="entry name" value="PROTEIN YCEI"/>
    <property type="match status" value="1"/>
</dbReference>
<dbReference type="InterPro" id="IPR007372">
    <property type="entry name" value="Lipid/polyisoprenoid-bd_YceI"/>
</dbReference>
<dbReference type="SUPFAM" id="SSF101874">
    <property type="entry name" value="YceI-like"/>
    <property type="match status" value="1"/>
</dbReference>
<gene>
    <name evidence="2" type="ORF">H4O18_21530</name>
</gene>
<dbReference type="Pfam" id="PF04264">
    <property type="entry name" value="YceI"/>
    <property type="match status" value="1"/>
</dbReference>
<reference evidence="2 3" key="1">
    <citation type="submission" date="2020-08" db="EMBL/GenBank/DDBJ databases">
        <title>Arenibacter gaetbuli sp. nov., isolated from a sand dune.</title>
        <authorList>
            <person name="Park S."/>
            <person name="Yoon J.-H."/>
        </authorList>
    </citation>
    <scope>NUCLEOTIDE SEQUENCE [LARGE SCALE GENOMIC DNA]</scope>
    <source>
        <strain evidence="2 3">BSSL-BM3</strain>
    </source>
</reference>
<keyword evidence="3" id="KW-1185">Reference proteome</keyword>
<dbReference type="SMART" id="SM00867">
    <property type="entry name" value="YceI"/>
    <property type="match status" value="1"/>
</dbReference>
<dbReference type="Gene3D" id="2.40.128.110">
    <property type="entry name" value="Lipid/polyisoprenoid-binding, YceI-like"/>
    <property type="match status" value="1"/>
</dbReference>
<organism evidence="2 3">
    <name type="scientific">Arenibacter arenosicollis</name>
    <dbReference type="NCBI Taxonomy" id="2762274"/>
    <lineage>
        <taxon>Bacteria</taxon>
        <taxon>Pseudomonadati</taxon>
        <taxon>Bacteroidota</taxon>
        <taxon>Flavobacteriia</taxon>
        <taxon>Flavobacteriales</taxon>
        <taxon>Flavobacteriaceae</taxon>
        <taxon>Arenibacter</taxon>
    </lineage>
</organism>
<evidence type="ECO:0000259" key="1">
    <source>
        <dbReference type="SMART" id="SM00867"/>
    </source>
</evidence>
<accession>A0ABR7QTR6</accession>
<dbReference type="PANTHER" id="PTHR34406:SF1">
    <property type="entry name" value="PROTEIN YCEI"/>
    <property type="match status" value="1"/>
</dbReference>
<dbReference type="Proteomes" id="UP000618952">
    <property type="component" value="Unassembled WGS sequence"/>
</dbReference>
<proteinExistence type="predicted"/>
<feature type="domain" description="Lipid/polyisoprenoid-binding YceI-like" evidence="1">
    <location>
        <begin position="35"/>
        <end position="191"/>
    </location>
</feature>
<comment type="caution">
    <text evidence="2">The sequence shown here is derived from an EMBL/GenBank/DDBJ whole genome shotgun (WGS) entry which is preliminary data.</text>
</comment>
<sequence>MKIKSNRILYLSKTLIFYLSILFLFLSSITSFAQVYSATEGHANFRAKMPFNSYMGKSDRLQGTINFETGKVAFKVPVRSIKTNKDKRDEHMYELLEAKKNPDVVFDGTLIDNFDINKKGNQSVPVKGDFTLAGTTRQITIPLDLELVSEGTIQLKASWTLLITDYGLERPSIVFIQVDDKHELSVDAVLMEK</sequence>